<reference evidence="1 2" key="1">
    <citation type="journal article" date="2013" name="Front. Microbiol.">
        <title>Comparative genomic analyses of the cyanobacterium, Lyngbya aestuarii BL J, a powerful hydrogen producer.</title>
        <authorList>
            <person name="Kothari A."/>
            <person name="Vaughn M."/>
            <person name="Garcia-Pichel F."/>
        </authorList>
    </citation>
    <scope>NUCLEOTIDE SEQUENCE [LARGE SCALE GENOMIC DNA]</scope>
    <source>
        <strain evidence="1 2">BL J</strain>
    </source>
</reference>
<organism evidence="1 2">
    <name type="scientific">Lyngbya aestuarii BL J</name>
    <dbReference type="NCBI Taxonomy" id="1348334"/>
    <lineage>
        <taxon>Bacteria</taxon>
        <taxon>Bacillati</taxon>
        <taxon>Cyanobacteriota</taxon>
        <taxon>Cyanophyceae</taxon>
        <taxon>Oscillatoriophycideae</taxon>
        <taxon>Oscillatoriales</taxon>
        <taxon>Microcoleaceae</taxon>
        <taxon>Lyngbya</taxon>
    </lineage>
</organism>
<protein>
    <submittedName>
        <fullName evidence="1">Uncharacterized protein</fullName>
    </submittedName>
</protein>
<evidence type="ECO:0000313" key="2">
    <source>
        <dbReference type="Proteomes" id="UP000017127"/>
    </source>
</evidence>
<evidence type="ECO:0000313" key="1">
    <source>
        <dbReference type="EMBL" id="ERT09168.1"/>
    </source>
</evidence>
<name>U7QMQ7_9CYAN</name>
<proteinExistence type="predicted"/>
<dbReference type="EMBL" id="AUZM01000005">
    <property type="protein sequence ID" value="ERT09168.1"/>
    <property type="molecule type" value="Genomic_DNA"/>
</dbReference>
<gene>
    <name evidence="1" type="ORF">M595_0898</name>
</gene>
<keyword evidence="2" id="KW-1185">Reference proteome</keyword>
<comment type="caution">
    <text evidence="1">The sequence shown here is derived from an EMBL/GenBank/DDBJ whole genome shotgun (WGS) entry which is preliminary data.</text>
</comment>
<accession>U7QMQ7</accession>
<sequence length="48" mass="5562">MQSFILLYYLDGGNLSSRVEWRDHPKSSGKVRFQGVETFIRIAWSKTG</sequence>
<dbReference type="Proteomes" id="UP000017127">
    <property type="component" value="Unassembled WGS sequence"/>
</dbReference>
<dbReference type="AlphaFoldDB" id="U7QMQ7"/>